<protein>
    <recommendedName>
        <fullName evidence="1">N-acetyltransferase domain-containing protein</fullName>
    </recommendedName>
</protein>
<accession>A0A699X8Y4</accession>
<organism evidence="2">
    <name type="scientific">Tanacetum cinerariifolium</name>
    <name type="common">Dalmatian daisy</name>
    <name type="synonym">Chrysanthemum cinerariifolium</name>
    <dbReference type="NCBI Taxonomy" id="118510"/>
    <lineage>
        <taxon>Eukaryota</taxon>
        <taxon>Viridiplantae</taxon>
        <taxon>Streptophyta</taxon>
        <taxon>Embryophyta</taxon>
        <taxon>Tracheophyta</taxon>
        <taxon>Spermatophyta</taxon>
        <taxon>Magnoliopsida</taxon>
        <taxon>eudicotyledons</taxon>
        <taxon>Gunneridae</taxon>
        <taxon>Pentapetalae</taxon>
        <taxon>asterids</taxon>
        <taxon>campanulids</taxon>
        <taxon>Asterales</taxon>
        <taxon>Asteraceae</taxon>
        <taxon>Asteroideae</taxon>
        <taxon>Anthemideae</taxon>
        <taxon>Anthemidinae</taxon>
        <taxon>Tanacetum</taxon>
    </lineage>
</organism>
<name>A0A699X8Y4_TANCI</name>
<dbReference type="SUPFAM" id="SSF55729">
    <property type="entry name" value="Acyl-CoA N-acyltransferases (Nat)"/>
    <property type="match status" value="1"/>
</dbReference>
<feature type="non-terminal residue" evidence="2">
    <location>
        <position position="91"/>
    </location>
</feature>
<evidence type="ECO:0000259" key="1">
    <source>
        <dbReference type="Pfam" id="PF00583"/>
    </source>
</evidence>
<dbReference type="Pfam" id="PF00583">
    <property type="entry name" value="Acetyltransf_1"/>
    <property type="match status" value="1"/>
</dbReference>
<dbReference type="InterPro" id="IPR000182">
    <property type="entry name" value="GNAT_dom"/>
</dbReference>
<evidence type="ECO:0000313" key="2">
    <source>
        <dbReference type="EMBL" id="GFD56049.1"/>
    </source>
</evidence>
<reference evidence="2" key="1">
    <citation type="journal article" date="2019" name="Sci. Rep.">
        <title>Draft genome of Tanacetum cinerariifolium, the natural source of mosquito coil.</title>
        <authorList>
            <person name="Yamashiro T."/>
            <person name="Shiraishi A."/>
            <person name="Satake H."/>
            <person name="Nakayama K."/>
        </authorList>
    </citation>
    <scope>NUCLEOTIDE SEQUENCE</scope>
</reference>
<dbReference type="CDD" id="cd04301">
    <property type="entry name" value="NAT_SF"/>
    <property type="match status" value="1"/>
</dbReference>
<feature type="domain" description="N-acetyltransferase" evidence="1">
    <location>
        <begin position="29"/>
        <end position="91"/>
    </location>
</feature>
<comment type="caution">
    <text evidence="2">The sequence shown here is derived from an EMBL/GenBank/DDBJ whole genome shotgun (WGS) entry which is preliminary data.</text>
</comment>
<dbReference type="EMBL" id="BKCJ011824767">
    <property type="protein sequence ID" value="GFD56049.1"/>
    <property type="molecule type" value="Genomic_DNA"/>
</dbReference>
<gene>
    <name evidence="2" type="ORF">Tci_928018</name>
</gene>
<proteinExistence type="predicted"/>
<dbReference type="Gene3D" id="3.40.630.30">
    <property type="match status" value="1"/>
</dbReference>
<dbReference type="AlphaFoldDB" id="A0A699X8Y4"/>
<sequence>VQAIYAHHVLTGIASFELQPPSVEQMLQRRAEVLSRKLPYLVAELGGAVVGYGYATLYRPRPGYRFTAEDSVYMAEGMGGKGIGQALLAAV</sequence>
<feature type="non-terminal residue" evidence="2">
    <location>
        <position position="1"/>
    </location>
</feature>
<dbReference type="InterPro" id="IPR016181">
    <property type="entry name" value="Acyl_CoA_acyltransferase"/>
</dbReference>
<dbReference type="GO" id="GO:0016747">
    <property type="term" value="F:acyltransferase activity, transferring groups other than amino-acyl groups"/>
    <property type="evidence" value="ECO:0007669"/>
    <property type="project" value="InterPro"/>
</dbReference>